<reference evidence="3" key="1">
    <citation type="submission" date="2025-08" db="UniProtKB">
        <authorList>
            <consortium name="Ensembl"/>
        </authorList>
    </citation>
    <scope>IDENTIFICATION</scope>
</reference>
<comment type="similarity">
    <text evidence="1">Belongs to the FAM227 family.</text>
</comment>
<dbReference type="Proteomes" id="UP000694386">
    <property type="component" value="Unplaced"/>
</dbReference>
<dbReference type="PANTHER" id="PTHR33560:SF1">
    <property type="entry name" value="PROTEIN FAM227A"/>
    <property type="match status" value="1"/>
</dbReference>
<evidence type="ECO:0000313" key="4">
    <source>
        <dbReference type="Proteomes" id="UP000694386"/>
    </source>
</evidence>
<organism evidence="3 4">
    <name type="scientific">Cricetulus griseus</name>
    <name type="common">Chinese hamster</name>
    <name type="synonym">Cricetulus barabensis griseus</name>
    <dbReference type="NCBI Taxonomy" id="10029"/>
    <lineage>
        <taxon>Eukaryota</taxon>
        <taxon>Metazoa</taxon>
        <taxon>Chordata</taxon>
        <taxon>Craniata</taxon>
        <taxon>Vertebrata</taxon>
        <taxon>Euteleostomi</taxon>
        <taxon>Mammalia</taxon>
        <taxon>Eutheria</taxon>
        <taxon>Euarchontoglires</taxon>
        <taxon>Glires</taxon>
        <taxon>Rodentia</taxon>
        <taxon>Myomorpha</taxon>
        <taxon>Muroidea</taxon>
        <taxon>Cricetidae</taxon>
        <taxon>Cricetinae</taxon>
        <taxon>Cricetulus</taxon>
    </lineage>
</organism>
<evidence type="ECO:0000256" key="2">
    <source>
        <dbReference type="SAM" id="MobiDB-lite"/>
    </source>
</evidence>
<dbReference type="InterPro" id="IPR029417">
    <property type="entry name" value="FAM227"/>
</dbReference>
<dbReference type="AlphaFoldDB" id="A0A8C2LXU4"/>
<dbReference type="Ensembl" id="ENSCGRT00001014160.1">
    <property type="protein sequence ID" value="ENSCGRP00001009940.1"/>
    <property type="gene ID" value="ENSCGRG00001011936.1"/>
</dbReference>
<evidence type="ECO:0000313" key="3">
    <source>
        <dbReference type="Ensembl" id="ENSCGRP00001009940.1"/>
    </source>
</evidence>
<reference evidence="3" key="2">
    <citation type="submission" date="2025-09" db="UniProtKB">
        <authorList>
            <consortium name="Ensembl"/>
        </authorList>
    </citation>
    <scope>IDENTIFICATION</scope>
</reference>
<feature type="region of interest" description="Disordered" evidence="2">
    <location>
        <begin position="90"/>
        <end position="109"/>
    </location>
</feature>
<dbReference type="Pfam" id="PF14922">
    <property type="entry name" value="FWWh"/>
    <property type="match status" value="1"/>
</dbReference>
<protein>
    <submittedName>
        <fullName evidence="3">Family with sequence similarity 227, member A</fullName>
    </submittedName>
</protein>
<sequence>MDTINVTALPMIAVDERMVISVNVRKALQSVLRKQLRDHPPTTCLPACIVGSLSEVNKKITEIDLGPSMLASTSAIEEYELEKMSLKEKTHGSLGDRVKRPKEESPCKGSELRNAKLIMTKRKTAEKNLLAELYQHPEFDETKPTKLPNGVDFCDMVGNVIRSEKNPLSGKSYCSDRELEKFLSSPFFSAMWLDSFWWIFHERYQPKKEIQNKLFDRIALNYAFLLFKTVRSHYVEALIKRLPSLLSKALYTSFCCCFPQSWFNTHEFKSAICDTMELWVSGTYPCPQSYDSWDYSELDPERFRREEMLQSSRLIRGREFSLFTCKKNSIQKVEQNKHKKFLPSQVNPHRTLPFPWATTHGHPFCRIPLTDQPSSTLSSRKASQQVKRISEARACMSFCLKKSHPACKIPKMTLNKFNIYGNSPLLVYFFLNYSRLRPHGQDVLMNRTEFTDSVMTYADIICQVKKNMDTRRKKLRQLSQLHESEWTYFNSYLTELQENYMREVKIINKKVAEKRKANNVFLSPSILFDDLFDKKSRGNPHNEMAFLSRKKIKDVEERQKILSSSSSFQRPVDNYSLGLKSPYRIGSISR</sequence>
<dbReference type="PANTHER" id="PTHR33560">
    <property type="entry name" value="PROTEIN FAM227B"/>
    <property type="match status" value="1"/>
</dbReference>
<name>A0A8C2LXU4_CRIGR</name>
<proteinExistence type="inferred from homology"/>
<evidence type="ECO:0000256" key="1">
    <source>
        <dbReference type="ARBA" id="ARBA00008666"/>
    </source>
</evidence>
<accession>A0A8C2LXU4</accession>